<feature type="compositionally biased region" description="Basic and acidic residues" evidence="1">
    <location>
        <begin position="105"/>
        <end position="116"/>
    </location>
</feature>
<feature type="compositionally biased region" description="Basic and acidic residues" evidence="1">
    <location>
        <begin position="228"/>
        <end position="252"/>
    </location>
</feature>
<dbReference type="EMBL" id="JH795866">
    <property type="protein sequence ID" value="EJU00774.1"/>
    <property type="molecule type" value="Genomic_DNA"/>
</dbReference>
<sequence length="468" mass="51080">MIISKTVLLTWLFAAFIVSASPLLYLAPRGNWLEAGDAPALLGRAPPASGHPKSSMHASVSSTPLPAYSKKDPNPGNTPEKKSTSSVHDDTAYSKKGPNPGNTPEKSRGLIRDFFHKTFGKKSGQPTSPVHEDTDYLPAYSKEDPDPSPPYPGKKSKGIIRDFKTVLLTWLFAAFIVSASPLLYLAPRGNWLEAGDAPALLGRAPPASGHPKSSMHASVSSTPLPAYSKKDPNPGNTPEKKSTSSVHDDTAYSKKGPNPGNTPEKSRGLIRDFFHKTFGKKSGQPTSPVHEDTDYLPAYSKEDPDPSPPYPGKKSKGIIRDFFHKTFGEKASDRPWYTTHLKQLAKQHAEDGNHKLAADAHRALGDLHAKSAQDYHEQGDLEAAAQLREASKKSLQKAENADLEAKRNPAQQPISKKAEELQNQVTLGHSLEAVVEHQIKRPDYRGTTLDEAYFKKNFGKLSAAYHHV</sequence>
<keyword evidence="2" id="KW-0732">Signal</keyword>
<dbReference type="HOGENOM" id="CLU_583971_0_0_1"/>
<keyword evidence="4" id="KW-1185">Reference proteome</keyword>
<feature type="chain" id="PRO_5004067287" description="DUF1771-domain-containing protein" evidence="2">
    <location>
        <begin position="21"/>
        <end position="468"/>
    </location>
</feature>
<accession>M5FWL3</accession>
<feature type="compositionally biased region" description="Basic and acidic residues" evidence="1">
    <location>
        <begin position="264"/>
        <end position="275"/>
    </location>
</feature>
<evidence type="ECO:0000256" key="2">
    <source>
        <dbReference type="SAM" id="SignalP"/>
    </source>
</evidence>
<feature type="region of interest" description="Disordered" evidence="1">
    <location>
        <begin position="44"/>
        <end position="157"/>
    </location>
</feature>
<feature type="compositionally biased region" description="Basic and acidic residues" evidence="1">
    <location>
        <begin position="69"/>
        <end position="93"/>
    </location>
</feature>
<dbReference type="RefSeq" id="XP_040627671.1">
    <property type="nucleotide sequence ID" value="XM_040767491.1"/>
</dbReference>
<evidence type="ECO:0000313" key="3">
    <source>
        <dbReference type="EMBL" id="EJU00774.1"/>
    </source>
</evidence>
<feature type="region of interest" description="Disordered" evidence="1">
    <location>
        <begin position="203"/>
        <end position="316"/>
    </location>
</feature>
<reference evidence="3 4" key="1">
    <citation type="journal article" date="2012" name="Science">
        <title>The Paleozoic origin of enzymatic lignin decomposition reconstructed from 31 fungal genomes.</title>
        <authorList>
            <person name="Floudas D."/>
            <person name="Binder M."/>
            <person name="Riley R."/>
            <person name="Barry K."/>
            <person name="Blanchette R.A."/>
            <person name="Henrissat B."/>
            <person name="Martinez A.T."/>
            <person name="Otillar R."/>
            <person name="Spatafora J.W."/>
            <person name="Yadav J.S."/>
            <person name="Aerts A."/>
            <person name="Benoit I."/>
            <person name="Boyd A."/>
            <person name="Carlson A."/>
            <person name="Copeland A."/>
            <person name="Coutinho P.M."/>
            <person name="de Vries R.P."/>
            <person name="Ferreira P."/>
            <person name="Findley K."/>
            <person name="Foster B."/>
            <person name="Gaskell J."/>
            <person name="Glotzer D."/>
            <person name="Gorecki P."/>
            <person name="Heitman J."/>
            <person name="Hesse C."/>
            <person name="Hori C."/>
            <person name="Igarashi K."/>
            <person name="Jurgens J.A."/>
            <person name="Kallen N."/>
            <person name="Kersten P."/>
            <person name="Kohler A."/>
            <person name="Kuees U."/>
            <person name="Kumar T.K.A."/>
            <person name="Kuo A."/>
            <person name="LaButti K."/>
            <person name="Larrondo L.F."/>
            <person name="Lindquist E."/>
            <person name="Ling A."/>
            <person name="Lombard V."/>
            <person name="Lucas S."/>
            <person name="Lundell T."/>
            <person name="Martin R."/>
            <person name="McLaughlin D.J."/>
            <person name="Morgenstern I."/>
            <person name="Morin E."/>
            <person name="Murat C."/>
            <person name="Nagy L.G."/>
            <person name="Nolan M."/>
            <person name="Ohm R.A."/>
            <person name="Patyshakuliyeva A."/>
            <person name="Rokas A."/>
            <person name="Ruiz-Duenas F.J."/>
            <person name="Sabat G."/>
            <person name="Salamov A."/>
            <person name="Samejima M."/>
            <person name="Schmutz J."/>
            <person name="Slot J.C."/>
            <person name="St John F."/>
            <person name="Stenlid J."/>
            <person name="Sun H."/>
            <person name="Sun S."/>
            <person name="Syed K."/>
            <person name="Tsang A."/>
            <person name="Wiebenga A."/>
            <person name="Young D."/>
            <person name="Pisabarro A."/>
            <person name="Eastwood D.C."/>
            <person name="Martin F."/>
            <person name="Cullen D."/>
            <person name="Grigoriev I.V."/>
            <person name="Hibbett D.S."/>
        </authorList>
    </citation>
    <scope>NUCLEOTIDE SEQUENCE [LARGE SCALE GENOMIC DNA]</scope>
    <source>
        <strain evidence="3 4">DJM-731 SS1</strain>
    </source>
</reference>
<dbReference type="AlphaFoldDB" id="M5FWL3"/>
<dbReference type="Proteomes" id="UP000030653">
    <property type="component" value="Unassembled WGS sequence"/>
</dbReference>
<gene>
    <name evidence="3" type="ORF">DACRYDRAFT_100788</name>
</gene>
<feature type="signal peptide" evidence="2">
    <location>
        <begin position="1"/>
        <end position="20"/>
    </location>
</feature>
<evidence type="ECO:0008006" key="5">
    <source>
        <dbReference type="Google" id="ProtNLM"/>
    </source>
</evidence>
<feature type="region of interest" description="Disordered" evidence="1">
    <location>
        <begin position="390"/>
        <end position="415"/>
    </location>
</feature>
<evidence type="ECO:0000313" key="4">
    <source>
        <dbReference type="Proteomes" id="UP000030653"/>
    </source>
</evidence>
<organism evidence="3 4">
    <name type="scientific">Dacryopinax primogenitus (strain DJM 731)</name>
    <name type="common">Brown rot fungus</name>
    <dbReference type="NCBI Taxonomy" id="1858805"/>
    <lineage>
        <taxon>Eukaryota</taxon>
        <taxon>Fungi</taxon>
        <taxon>Dikarya</taxon>
        <taxon>Basidiomycota</taxon>
        <taxon>Agaricomycotina</taxon>
        <taxon>Dacrymycetes</taxon>
        <taxon>Dacrymycetales</taxon>
        <taxon>Dacrymycetaceae</taxon>
        <taxon>Dacryopinax</taxon>
    </lineage>
</organism>
<name>M5FWL3_DACPD</name>
<proteinExistence type="predicted"/>
<protein>
    <recommendedName>
        <fullName evidence="5">DUF1771-domain-containing protein</fullName>
    </recommendedName>
</protein>
<dbReference type="GeneID" id="63682553"/>
<evidence type="ECO:0000256" key="1">
    <source>
        <dbReference type="SAM" id="MobiDB-lite"/>
    </source>
</evidence>